<evidence type="ECO:0000256" key="1">
    <source>
        <dbReference type="ARBA" id="ARBA00003989"/>
    </source>
</evidence>
<feature type="chain" id="PRO_5024366208" description="Curli production assembly/transport component CsgF" evidence="5">
    <location>
        <begin position="49"/>
        <end position="174"/>
    </location>
</feature>
<gene>
    <name evidence="6" type="ORF">F1189_05365</name>
</gene>
<evidence type="ECO:0000256" key="2">
    <source>
        <dbReference type="ARBA" id="ARBA00014031"/>
    </source>
</evidence>
<evidence type="ECO:0000256" key="5">
    <source>
        <dbReference type="SAM" id="SignalP"/>
    </source>
</evidence>
<accession>A0A5M6J1I1</accession>
<comment type="function">
    <text evidence="1">May be involved in the biogenesis of curli organelles.</text>
</comment>
<evidence type="ECO:0000256" key="3">
    <source>
        <dbReference type="ARBA" id="ARBA00022729"/>
    </source>
</evidence>
<comment type="caution">
    <text evidence="6">The sequence shown here is derived from an EMBL/GenBank/DDBJ whole genome shotgun (WGS) entry which is preliminary data.</text>
</comment>
<organism evidence="6 7">
    <name type="scientific">Rhodovastum atsumiense</name>
    <dbReference type="NCBI Taxonomy" id="504468"/>
    <lineage>
        <taxon>Bacteria</taxon>
        <taxon>Pseudomonadati</taxon>
        <taxon>Pseudomonadota</taxon>
        <taxon>Alphaproteobacteria</taxon>
        <taxon>Acetobacterales</taxon>
        <taxon>Acetobacteraceae</taxon>
        <taxon>Rhodovastum</taxon>
    </lineage>
</organism>
<dbReference type="EMBL" id="VWPK01000006">
    <property type="protein sequence ID" value="KAA5613485.1"/>
    <property type="molecule type" value="Genomic_DNA"/>
</dbReference>
<evidence type="ECO:0000313" key="7">
    <source>
        <dbReference type="Proteomes" id="UP000325255"/>
    </source>
</evidence>
<dbReference type="AlphaFoldDB" id="A0A5M6J1I1"/>
<keyword evidence="7" id="KW-1185">Reference proteome</keyword>
<name>A0A5M6J1I1_9PROT</name>
<sequence length="174" mass="17532">MSPQSSADVKPTPATSRGGRRGCGCPRNRHVPLLAVTLACLAAMPAHATDLVYVLQSPSFGGSNDTALSRAQLEKSLVQSRDAAREAAAKAAAAAATSTTTTSPSQTFVNTVTAQITALVARSIADKIAGSKDGDAGTVVANGATITYVNADGQLNVTMTTAEGTTTLSIPTGQ</sequence>
<dbReference type="Proteomes" id="UP000325255">
    <property type="component" value="Unassembled WGS sequence"/>
</dbReference>
<dbReference type="OrthoDB" id="8482087at2"/>
<proteinExistence type="predicted"/>
<dbReference type="Pfam" id="PF10614">
    <property type="entry name" value="CsgF"/>
    <property type="match status" value="1"/>
</dbReference>
<evidence type="ECO:0000313" key="6">
    <source>
        <dbReference type="EMBL" id="KAA5613485.1"/>
    </source>
</evidence>
<evidence type="ECO:0000256" key="4">
    <source>
        <dbReference type="SAM" id="MobiDB-lite"/>
    </source>
</evidence>
<feature type="signal peptide" evidence="5">
    <location>
        <begin position="1"/>
        <end position="48"/>
    </location>
</feature>
<dbReference type="InterPro" id="IPR018893">
    <property type="entry name" value="T8SS_CsgF"/>
</dbReference>
<reference evidence="6 7" key="1">
    <citation type="submission" date="2019-09" db="EMBL/GenBank/DDBJ databases">
        <title>Genome sequence of Rhodovastum atsumiense, a diverse member of the Acetobacteraceae family of non-sulfur purple photosynthetic bacteria.</title>
        <authorList>
            <person name="Meyer T."/>
            <person name="Kyndt J."/>
        </authorList>
    </citation>
    <scope>NUCLEOTIDE SEQUENCE [LARGE SCALE GENOMIC DNA]</scope>
    <source>
        <strain evidence="6 7">DSM 21279</strain>
    </source>
</reference>
<keyword evidence="3 5" id="KW-0732">Signal</keyword>
<feature type="region of interest" description="Disordered" evidence="4">
    <location>
        <begin position="1"/>
        <end position="26"/>
    </location>
</feature>
<protein>
    <recommendedName>
        <fullName evidence="2">Curli production assembly/transport component CsgF</fullName>
    </recommendedName>
</protein>